<sequence>MTKYEALHKLKDDMEKDDSLPLKKGAGKLVFGSGNTEAKILLCGEGPGRQEDLQGLPFVGQAGKLLDKLLLLAGLERKEVFVTNVVHHRPPENRDPLPEEITSYGKYLDQIINILNPKVIITLGRFSMAKFLPNVFISQVHGKKHDIIWKDKKIIVFPMYHPAASLRNGNILRQEQKDFLQLKDTLYIMGLVK</sequence>
<dbReference type="InterPro" id="IPR036895">
    <property type="entry name" value="Uracil-DNA_glycosylase-like_sf"/>
</dbReference>
<dbReference type="SMART" id="SM00987">
    <property type="entry name" value="UreE_C"/>
    <property type="match status" value="1"/>
</dbReference>
<dbReference type="InterPro" id="IPR005122">
    <property type="entry name" value="Uracil-DNA_glycosylase-like"/>
</dbReference>
<dbReference type="Proteomes" id="UP000033995">
    <property type="component" value="Unassembled WGS sequence"/>
</dbReference>
<evidence type="ECO:0000313" key="14">
    <source>
        <dbReference type="Proteomes" id="UP000033995"/>
    </source>
</evidence>
<proteinExistence type="inferred from homology"/>
<dbReference type="EC" id="3.2.2.27" evidence="3"/>
<evidence type="ECO:0000256" key="3">
    <source>
        <dbReference type="ARBA" id="ARBA00012030"/>
    </source>
</evidence>
<keyword evidence="5" id="KW-0004">4Fe-4S</keyword>
<name>A0A0F9ZTR5_9BACT</name>
<dbReference type="NCBIfam" id="TIGR00758">
    <property type="entry name" value="UDG_fam4"/>
    <property type="match status" value="1"/>
</dbReference>
<keyword evidence="10" id="KW-0411">Iron-sulfur</keyword>
<dbReference type="GO" id="GO:0006281">
    <property type="term" value="P:DNA repair"/>
    <property type="evidence" value="ECO:0007669"/>
    <property type="project" value="UniProtKB-KW"/>
</dbReference>
<dbReference type="InterPro" id="IPR005273">
    <property type="entry name" value="Ura-DNA_glyco_family4"/>
</dbReference>
<keyword evidence="6" id="KW-0479">Metal-binding</keyword>
<evidence type="ECO:0000256" key="7">
    <source>
        <dbReference type="ARBA" id="ARBA00022763"/>
    </source>
</evidence>
<dbReference type="AlphaFoldDB" id="A0A0F9ZTR5"/>
<dbReference type="PATRIC" id="fig|1618561.3.peg.455"/>
<gene>
    <name evidence="13" type="ORF">UR38_C0003G0069</name>
</gene>
<reference evidence="13 14" key="1">
    <citation type="journal article" date="2015" name="Nature">
        <title>rRNA introns, odd ribosomes, and small enigmatic genomes across a large radiation of phyla.</title>
        <authorList>
            <person name="Brown C.T."/>
            <person name="Hug L.A."/>
            <person name="Thomas B.C."/>
            <person name="Sharon I."/>
            <person name="Castelle C.J."/>
            <person name="Singh A."/>
            <person name="Wilkins M.J."/>
            <person name="Williams K.H."/>
            <person name="Banfield J.F."/>
        </authorList>
    </citation>
    <scope>NUCLEOTIDE SEQUENCE [LARGE SCALE GENOMIC DNA]</scope>
</reference>
<dbReference type="GO" id="GO:0046872">
    <property type="term" value="F:metal ion binding"/>
    <property type="evidence" value="ECO:0007669"/>
    <property type="project" value="UniProtKB-KW"/>
</dbReference>
<accession>A0A0F9ZTR5</accession>
<dbReference type="Gene3D" id="3.40.470.10">
    <property type="entry name" value="Uracil-DNA glycosylase-like domain"/>
    <property type="match status" value="1"/>
</dbReference>
<evidence type="ECO:0000256" key="10">
    <source>
        <dbReference type="ARBA" id="ARBA00023014"/>
    </source>
</evidence>
<protein>
    <recommendedName>
        <fullName evidence="4">Type-4 uracil-DNA glycosylase</fullName>
        <ecNumber evidence="3">3.2.2.27</ecNumber>
    </recommendedName>
</protein>
<comment type="catalytic activity">
    <reaction evidence="1">
        <text>Hydrolyzes single-stranded DNA or mismatched double-stranded DNA and polynucleotides, releasing free uracil.</text>
        <dbReference type="EC" id="3.2.2.27"/>
    </reaction>
</comment>
<evidence type="ECO:0000259" key="12">
    <source>
        <dbReference type="SMART" id="SM00986"/>
    </source>
</evidence>
<dbReference type="InterPro" id="IPR051536">
    <property type="entry name" value="UDG_Type-4/5"/>
</dbReference>
<evidence type="ECO:0000256" key="2">
    <source>
        <dbReference type="ARBA" id="ARBA00006521"/>
    </source>
</evidence>
<keyword evidence="8" id="KW-0378">Hydrolase</keyword>
<evidence type="ECO:0000256" key="8">
    <source>
        <dbReference type="ARBA" id="ARBA00022801"/>
    </source>
</evidence>
<dbReference type="PANTHER" id="PTHR33693">
    <property type="entry name" value="TYPE-5 URACIL-DNA GLYCOSYLASE"/>
    <property type="match status" value="1"/>
</dbReference>
<evidence type="ECO:0000256" key="9">
    <source>
        <dbReference type="ARBA" id="ARBA00023004"/>
    </source>
</evidence>
<comment type="caution">
    <text evidence="13">The sequence shown here is derived from an EMBL/GenBank/DDBJ whole genome shotgun (WGS) entry which is preliminary data.</text>
</comment>
<dbReference type="GO" id="GO:0051539">
    <property type="term" value="F:4 iron, 4 sulfur cluster binding"/>
    <property type="evidence" value="ECO:0007669"/>
    <property type="project" value="UniProtKB-KW"/>
</dbReference>
<dbReference type="Pfam" id="PF03167">
    <property type="entry name" value="UDG"/>
    <property type="match status" value="1"/>
</dbReference>
<evidence type="ECO:0000313" key="13">
    <source>
        <dbReference type="EMBL" id="KKP47664.1"/>
    </source>
</evidence>
<keyword evidence="9" id="KW-0408">Iron</keyword>
<dbReference type="CDD" id="cd10030">
    <property type="entry name" value="UDG-F4_TTUDGA_SPO1dp_like"/>
    <property type="match status" value="1"/>
</dbReference>
<evidence type="ECO:0000256" key="6">
    <source>
        <dbReference type="ARBA" id="ARBA00022723"/>
    </source>
</evidence>
<dbReference type="EMBL" id="LBOZ01000003">
    <property type="protein sequence ID" value="KKP47664.1"/>
    <property type="molecule type" value="Genomic_DNA"/>
</dbReference>
<evidence type="ECO:0000256" key="4">
    <source>
        <dbReference type="ARBA" id="ARBA00019403"/>
    </source>
</evidence>
<keyword evidence="11" id="KW-0234">DNA repair</keyword>
<organism evidence="13 14">
    <name type="scientific">Candidatus Woesebacteria bacterium GW2011_GWA2_33_28</name>
    <dbReference type="NCBI Taxonomy" id="1618561"/>
    <lineage>
        <taxon>Bacteria</taxon>
        <taxon>Candidatus Woeseibacteriota</taxon>
    </lineage>
</organism>
<dbReference type="SMART" id="SM00986">
    <property type="entry name" value="UDG"/>
    <property type="match status" value="1"/>
</dbReference>
<evidence type="ECO:0000256" key="5">
    <source>
        <dbReference type="ARBA" id="ARBA00022485"/>
    </source>
</evidence>
<dbReference type="SUPFAM" id="SSF52141">
    <property type="entry name" value="Uracil-DNA glycosylase-like"/>
    <property type="match status" value="1"/>
</dbReference>
<evidence type="ECO:0000256" key="11">
    <source>
        <dbReference type="ARBA" id="ARBA00023204"/>
    </source>
</evidence>
<dbReference type="GO" id="GO:0004844">
    <property type="term" value="F:uracil DNA N-glycosylase activity"/>
    <property type="evidence" value="ECO:0007669"/>
    <property type="project" value="UniProtKB-EC"/>
</dbReference>
<feature type="domain" description="Uracil-DNA glycosylase-like" evidence="12">
    <location>
        <begin position="31"/>
        <end position="180"/>
    </location>
</feature>
<dbReference type="PANTHER" id="PTHR33693:SF1">
    <property type="entry name" value="TYPE-4 URACIL-DNA GLYCOSYLASE"/>
    <property type="match status" value="1"/>
</dbReference>
<keyword evidence="7" id="KW-0227">DNA damage</keyword>
<comment type="similarity">
    <text evidence="2">Belongs to the uracil-DNA glycosylase (UDG) superfamily. Type 4 (UDGa) family.</text>
</comment>
<evidence type="ECO:0000256" key="1">
    <source>
        <dbReference type="ARBA" id="ARBA00001400"/>
    </source>
</evidence>